<evidence type="ECO:0000313" key="2">
    <source>
        <dbReference type="Proteomes" id="UP000002791"/>
    </source>
</evidence>
<organism evidence="1 2">
    <name type="scientific">Saccharomonospora cyanea NA-134</name>
    <dbReference type="NCBI Taxonomy" id="882082"/>
    <lineage>
        <taxon>Bacteria</taxon>
        <taxon>Bacillati</taxon>
        <taxon>Actinomycetota</taxon>
        <taxon>Actinomycetes</taxon>
        <taxon>Pseudonocardiales</taxon>
        <taxon>Pseudonocardiaceae</taxon>
        <taxon>Saccharomonospora</taxon>
    </lineage>
</organism>
<protein>
    <submittedName>
        <fullName evidence="1">Uncharacterized protein</fullName>
    </submittedName>
</protein>
<dbReference type="Proteomes" id="UP000002791">
    <property type="component" value="Chromosome"/>
</dbReference>
<sequence>MGVDVVLVRVERKGTSPKRRHARQVAVVLDTQDRFARLCVSSSLPMLSRADPYGTLVLTRQETNQFVSEVEAESVRSEDPELKDLLGEVLGLARCCEAQEGSELRLEGD</sequence>
<gene>
    <name evidence="1" type="ORF">SaccyDRAFT_3147</name>
</gene>
<accession>H5XLU2</accession>
<name>H5XLU2_9PSEU</name>
<proteinExistence type="predicted"/>
<keyword evidence="2" id="KW-1185">Reference proteome</keyword>
<dbReference type="HOGENOM" id="CLU_2182037_0_0_11"/>
<evidence type="ECO:0000313" key="1">
    <source>
        <dbReference type="EMBL" id="EHR61984.1"/>
    </source>
</evidence>
<dbReference type="EMBL" id="CM001440">
    <property type="protein sequence ID" value="EHR61984.1"/>
    <property type="molecule type" value="Genomic_DNA"/>
</dbReference>
<reference evidence="1 2" key="1">
    <citation type="submission" date="2011-11" db="EMBL/GenBank/DDBJ databases">
        <title>The Noncontiguous Finished sequence of Saccharomonospora cyanea NA-134.</title>
        <authorList>
            <consortium name="US DOE Joint Genome Institute"/>
            <person name="Lucas S."/>
            <person name="Han J."/>
            <person name="Lapidus A."/>
            <person name="Cheng J.-F."/>
            <person name="Goodwin L."/>
            <person name="Pitluck S."/>
            <person name="Peters L."/>
            <person name="Ovchinnikova G."/>
            <person name="Lu M."/>
            <person name="Detter J.C."/>
            <person name="Han C."/>
            <person name="Tapia R."/>
            <person name="Land M."/>
            <person name="Hauser L."/>
            <person name="Kyrpides N."/>
            <person name="Ivanova N."/>
            <person name="Pagani I."/>
            <person name="Brambilla E.-M."/>
            <person name="Klenk H.-P."/>
            <person name="Woyke T."/>
        </authorList>
    </citation>
    <scope>NUCLEOTIDE SEQUENCE [LARGE SCALE GENOMIC DNA]</scope>
    <source>
        <strain evidence="1 2">NA-134</strain>
    </source>
</reference>
<dbReference type="AlphaFoldDB" id="H5XLU2"/>
<dbReference type="eggNOG" id="ENOG502ZK9Q">
    <property type="taxonomic scope" value="Bacteria"/>
</dbReference>